<dbReference type="RefSeq" id="WP_174582284.1">
    <property type="nucleotide sequence ID" value="NZ_CAJNOB010000045.1"/>
</dbReference>
<dbReference type="Proteomes" id="UP000663859">
    <property type="component" value="Unassembled WGS sequence"/>
</dbReference>
<proteinExistence type="predicted"/>
<keyword evidence="1" id="KW-0694">RNA-binding</keyword>
<dbReference type="GO" id="GO:0003700">
    <property type="term" value="F:DNA-binding transcription factor activity"/>
    <property type="evidence" value="ECO:0007669"/>
    <property type="project" value="InterPro"/>
</dbReference>
<evidence type="ECO:0000313" key="4">
    <source>
        <dbReference type="Proteomes" id="UP000663859"/>
    </source>
</evidence>
<accession>A0A8J2FWZ7</accession>
<dbReference type="InterPro" id="IPR036388">
    <property type="entry name" value="WH-like_DNA-bd_sf"/>
</dbReference>
<dbReference type="InterPro" id="IPR036390">
    <property type="entry name" value="WH_DNA-bd_sf"/>
</dbReference>
<dbReference type="CDD" id="cd00090">
    <property type="entry name" value="HTH_ARSR"/>
    <property type="match status" value="1"/>
</dbReference>
<evidence type="ECO:0000256" key="1">
    <source>
        <dbReference type="ARBA" id="ARBA00022884"/>
    </source>
</evidence>
<dbReference type="EMBL" id="CAJNOB010000045">
    <property type="protein sequence ID" value="CAF0702242.1"/>
    <property type="molecule type" value="Genomic_DNA"/>
</dbReference>
<organism evidence="3 4">
    <name type="scientific">Candidatus Methylacidithermus pantelleriae</name>
    <dbReference type="NCBI Taxonomy" id="2744239"/>
    <lineage>
        <taxon>Bacteria</taxon>
        <taxon>Pseudomonadati</taxon>
        <taxon>Verrucomicrobiota</taxon>
        <taxon>Methylacidiphilae</taxon>
        <taxon>Methylacidiphilales</taxon>
        <taxon>Methylacidiphilaceae</taxon>
        <taxon>Candidatus Methylacidithermus</taxon>
    </lineage>
</organism>
<dbReference type="Pfam" id="PF13412">
    <property type="entry name" value="HTH_24"/>
    <property type="match status" value="1"/>
</dbReference>
<name>A0A8J2FWZ7_9BACT</name>
<protein>
    <submittedName>
        <fullName evidence="3">HTH marR-type domain-containing protein</fullName>
    </submittedName>
</protein>
<dbReference type="GO" id="GO:0003723">
    <property type="term" value="F:RNA binding"/>
    <property type="evidence" value="ECO:0007669"/>
    <property type="project" value="UniProtKB-KW"/>
</dbReference>
<evidence type="ECO:0000259" key="2">
    <source>
        <dbReference type="PROSITE" id="PS50995"/>
    </source>
</evidence>
<dbReference type="InterPro" id="IPR042371">
    <property type="entry name" value="Z_dom"/>
</dbReference>
<dbReference type="InterPro" id="IPR011991">
    <property type="entry name" value="ArsR-like_HTH"/>
</dbReference>
<evidence type="ECO:0000313" key="3">
    <source>
        <dbReference type="EMBL" id="CAF0702242.1"/>
    </source>
</evidence>
<feature type="domain" description="HTH marR-type" evidence="2">
    <location>
        <begin position="1"/>
        <end position="117"/>
    </location>
</feature>
<keyword evidence="4" id="KW-1185">Reference proteome</keyword>
<dbReference type="AlphaFoldDB" id="A0A8J2FWZ7"/>
<dbReference type="PROSITE" id="PS50995">
    <property type="entry name" value="HTH_MARR_2"/>
    <property type="match status" value="1"/>
</dbReference>
<dbReference type="InterPro" id="IPR000835">
    <property type="entry name" value="HTH_MarR-typ"/>
</dbReference>
<dbReference type="SUPFAM" id="SSF46785">
    <property type="entry name" value="Winged helix' DNA-binding domain"/>
    <property type="match status" value="1"/>
</dbReference>
<comment type="caution">
    <text evidence="3">The sequence shown here is derived from an EMBL/GenBank/DDBJ whole genome shotgun (WGS) entry which is preliminary data.</text>
</comment>
<sequence>MENLFALRSRQAGILGRLLQKKGGLTMDQLARELGISKAAVGQHLIALERDGLVARSELVKTRGRPSHLYVLTESGLHVFPKHYDWFARLLLEHYLKSFGSESTQKILYQLGQKLAENFSARLAGKKDNERLQEVVAIMSELGYEAELVADADPPFIRAFNCIYHHLAKENPEVCFLDLGLLDALLGRVEHRECMVRGGLCCAFCPLGSNTRRAFGCA</sequence>
<reference evidence="3" key="1">
    <citation type="submission" date="2021-02" db="EMBL/GenBank/DDBJ databases">
        <authorList>
            <person name="Cremers G."/>
            <person name="Picone N."/>
        </authorList>
    </citation>
    <scope>NUCLEOTIDE SEQUENCE</scope>
    <source>
        <strain evidence="3">PQ17</strain>
    </source>
</reference>
<dbReference type="SMART" id="SM00550">
    <property type="entry name" value="Zalpha"/>
    <property type="match status" value="1"/>
</dbReference>
<dbReference type="Gene3D" id="1.10.10.10">
    <property type="entry name" value="Winged helix-like DNA-binding domain superfamily/Winged helix DNA-binding domain"/>
    <property type="match status" value="1"/>
</dbReference>
<gene>
    <name evidence="3" type="ORF">MPNT_50009</name>
</gene>
<dbReference type="GO" id="GO:0003726">
    <property type="term" value="F:double-stranded RNA adenosine deaminase activity"/>
    <property type="evidence" value="ECO:0007669"/>
    <property type="project" value="InterPro"/>
</dbReference>